<dbReference type="SMART" id="SM00849">
    <property type="entry name" value="Lactamase_B"/>
    <property type="match status" value="1"/>
</dbReference>
<dbReference type="CDD" id="cd16295">
    <property type="entry name" value="TTHA0252-CPSF-like_MBL-fold"/>
    <property type="match status" value="1"/>
</dbReference>
<proteinExistence type="predicted"/>
<dbReference type="Pfam" id="PF07521">
    <property type="entry name" value="RMMBL"/>
    <property type="match status" value="1"/>
</dbReference>
<keyword evidence="1" id="KW-0378">Hydrolase</keyword>
<dbReference type="InterPro" id="IPR001279">
    <property type="entry name" value="Metallo-B-lactamas"/>
</dbReference>
<dbReference type="InterPro" id="IPR036866">
    <property type="entry name" value="RibonucZ/Hydroxyglut_hydro"/>
</dbReference>
<dbReference type="RefSeq" id="WP_304122941.1">
    <property type="nucleotide sequence ID" value="NZ_DYZA01000190.1"/>
</dbReference>
<sequence length="537" mass="59796">MKITFLGAAQTVTGSCFVIETKSSRFAVDCGMFQGNSAIEERNFETENYRPEELDFILLTHAHIDHSGLLPRMVKEGFKGGIYCTAPTADLAAIMLEDSAHIQEMEHEWKSRHSKRRGEPDDEDSEALYSTEDALATAKQLRPVDFGKAVNPAPGVTVIFRYAGHILGAAILDLTVDEEGKSTRLVFSGDLGRPGALLLPDAEMPRTPDWLFVESTYGDRDHKGEADTLEELAEAIDYSYARREKVIIPAFAVERTQEILYSLLILKKQGRLPDDMPVYVDSPLATKATQVFLKYADHLRTPEFTPEDFKEHPGGGIIFTQSAQDSQKLNTMKEPAIILSASGMCNAGRVRHHLRHNLWKEGVSIVFVGYQAMGTPGRKLVDGAKSLRLFGEDVAVAAKIFTINGFSAHAGQSQLLEWIGGMARPGMNIALIHGEPRAQQILAGLIKERFGITAHIPEYLEEATIEGAAVAEVHSASPARAKPRVDWNFLAEELEQRVAQLRSRLAHVDEIPWEEQTELRDRLVEIERDLFHFLTRL</sequence>
<comment type="caution">
    <text evidence="5">The sequence shown here is derived from an EMBL/GenBank/DDBJ whole genome shotgun (WGS) entry which is preliminary data.</text>
</comment>
<dbReference type="EMBL" id="DYZA01000190">
    <property type="protein sequence ID" value="HJD97863.1"/>
    <property type="molecule type" value="Genomic_DNA"/>
</dbReference>
<dbReference type="Pfam" id="PF00753">
    <property type="entry name" value="Lactamase_B"/>
    <property type="match status" value="1"/>
</dbReference>
<protein>
    <submittedName>
        <fullName evidence="5">MBL fold metallo-hydrolase</fullName>
    </submittedName>
</protein>
<name>A0A921DS76_9BACT</name>
<accession>A0A921DS76</accession>
<dbReference type="SUPFAM" id="SSF56281">
    <property type="entry name" value="Metallo-hydrolase/oxidoreductase"/>
    <property type="match status" value="1"/>
</dbReference>
<dbReference type="InterPro" id="IPR022712">
    <property type="entry name" value="Beta_Casp"/>
</dbReference>
<evidence type="ECO:0000313" key="6">
    <source>
        <dbReference type="Proteomes" id="UP000698963"/>
    </source>
</evidence>
<feature type="domain" description="Metallo-beta-lactamase" evidence="3">
    <location>
        <begin position="13"/>
        <end position="251"/>
    </location>
</feature>
<dbReference type="PROSITE" id="PS51257">
    <property type="entry name" value="PROKAR_LIPOPROTEIN"/>
    <property type="match status" value="1"/>
</dbReference>
<dbReference type="GO" id="GO:0016787">
    <property type="term" value="F:hydrolase activity"/>
    <property type="evidence" value="ECO:0007669"/>
    <property type="project" value="UniProtKB-KW"/>
</dbReference>
<dbReference type="Gene3D" id="3.60.15.10">
    <property type="entry name" value="Ribonuclease Z/Hydroxyacylglutathione hydrolase-like"/>
    <property type="match status" value="1"/>
</dbReference>
<dbReference type="Pfam" id="PF10996">
    <property type="entry name" value="Beta-Casp"/>
    <property type="match status" value="1"/>
</dbReference>
<gene>
    <name evidence="5" type="ORF">K8W16_09490</name>
</gene>
<dbReference type="InterPro" id="IPR011108">
    <property type="entry name" value="RMMBL"/>
</dbReference>
<dbReference type="SMART" id="SM01027">
    <property type="entry name" value="Beta-Casp"/>
    <property type="match status" value="1"/>
</dbReference>
<feature type="region of interest" description="Disordered" evidence="2">
    <location>
        <begin position="106"/>
        <end position="126"/>
    </location>
</feature>
<evidence type="ECO:0000259" key="3">
    <source>
        <dbReference type="SMART" id="SM00849"/>
    </source>
</evidence>
<evidence type="ECO:0000313" key="5">
    <source>
        <dbReference type="EMBL" id="HJD97863.1"/>
    </source>
</evidence>
<evidence type="ECO:0000259" key="4">
    <source>
        <dbReference type="SMART" id="SM01027"/>
    </source>
</evidence>
<evidence type="ECO:0000256" key="2">
    <source>
        <dbReference type="SAM" id="MobiDB-lite"/>
    </source>
</evidence>
<dbReference type="Proteomes" id="UP000698963">
    <property type="component" value="Unassembled WGS sequence"/>
</dbReference>
<reference evidence="5" key="1">
    <citation type="journal article" date="2021" name="PeerJ">
        <title>Extensive microbial diversity within the chicken gut microbiome revealed by metagenomics and culture.</title>
        <authorList>
            <person name="Gilroy R."/>
            <person name="Ravi A."/>
            <person name="Getino M."/>
            <person name="Pursley I."/>
            <person name="Horton D.L."/>
            <person name="Alikhan N.F."/>
            <person name="Baker D."/>
            <person name="Gharbi K."/>
            <person name="Hall N."/>
            <person name="Watson M."/>
            <person name="Adriaenssens E.M."/>
            <person name="Foster-Nyarko E."/>
            <person name="Jarju S."/>
            <person name="Secka A."/>
            <person name="Antonio M."/>
            <person name="Oren A."/>
            <person name="Chaudhuri R.R."/>
            <person name="La Ragione R."/>
            <person name="Hildebrand F."/>
            <person name="Pallen M.J."/>
        </authorList>
    </citation>
    <scope>NUCLEOTIDE SEQUENCE</scope>
    <source>
        <strain evidence="5">ChiGjej2B2-19336</strain>
    </source>
</reference>
<dbReference type="InterPro" id="IPR050698">
    <property type="entry name" value="MBL"/>
</dbReference>
<dbReference type="Gene3D" id="3.40.50.10890">
    <property type="match status" value="1"/>
</dbReference>
<dbReference type="PANTHER" id="PTHR11203">
    <property type="entry name" value="CLEAVAGE AND POLYADENYLATION SPECIFICITY FACTOR FAMILY MEMBER"/>
    <property type="match status" value="1"/>
</dbReference>
<organism evidence="5 6">
    <name type="scientific">Mailhella massiliensis</name>
    <dbReference type="NCBI Taxonomy" id="1903261"/>
    <lineage>
        <taxon>Bacteria</taxon>
        <taxon>Pseudomonadati</taxon>
        <taxon>Thermodesulfobacteriota</taxon>
        <taxon>Desulfovibrionia</taxon>
        <taxon>Desulfovibrionales</taxon>
        <taxon>Desulfovibrionaceae</taxon>
        <taxon>Mailhella</taxon>
    </lineage>
</organism>
<dbReference type="PANTHER" id="PTHR11203:SF37">
    <property type="entry name" value="INTEGRATOR COMPLEX SUBUNIT 11"/>
    <property type="match status" value="1"/>
</dbReference>
<feature type="domain" description="Beta-Casp" evidence="4">
    <location>
        <begin position="256"/>
        <end position="380"/>
    </location>
</feature>
<dbReference type="GO" id="GO:0004521">
    <property type="term" value="F:RNA endonuclease activity"/>
    <property type="evidence" value="ECO:0007669"/>
    <property type="project" value="TreeGrafter"/>
</dbReference>
<reference evidence="5" key="2">
    <citation type="submission" date="2021-09" db="EMBL/GenBank/DDBJ databases">
        <authorList>
            <person name="Gilroy R."/>
        </authorList>
    </citation>
    <scope>NUCLEOTIDE SEQUENCE</scope>
    <source>
        <strain evidence="5">ChiGjej2B2-19336</strain>
    </source>
</reference>
<evidence type="ECO:0000256" key="1">
    <source>
        <dbReference type="ARBA" id="ARBA00022801"/>
    </source>
</evidence>
<dbReference type="AlphaFoldDB" id="A0A921DS76"/>